<accession>A0A183CJZ8</accession>
<dbReference type="AlphaFoldDB" id="A0A183CJZ8"/>
<dbReference type="WBParaSite" id="GPLIN_001320400">
    <property type="protein sequence ID" value="GPLIN_001320400"/>
    <property type="gene ID" value="GPLIN_001320400"/>
</dbReference>
<proteinExistence type="predicted"/>
<reference evidence="2" key="3">
    <citation type="submission" date="2016-06" db="UniProtKB">
        <authorList>
            <consortium name="WormBaseParasite"/>
        </authorList>
    </citation>
    <scope>IDENTIFICATION</scope>
</reference>
<reference evidence="1" key="2">
    <citation type="submission" date="2014-05" db="EMBL/GenBank/DDBJ databases">
        <title>The genome and life-stage specific transcriptomes of Globodera pallida elucidate key aspects of plant parasitism by a cyst nematode.</title>
        <authorList>
            <person name="Cotton J.A."/>
            <person name="Lilley C.J."/>
            <person name="Jones L.M."/>
            <person name="Kikuchi T."/>
            <person name="Reid A.J."/>
            <person name="Thorpe P."/>
            <person name="Tsai I.J."/>
            <person name="Beasley H."/>
            <person name="Blok V."/>
            <person name="Cock P.J.A."/>
            <person name="Van den Akker S.E."/>
            <person name="Holroyd N."/>
            <person name="Hunt M."/>
            <person name="Mantelin S."/>
            <person name="Naghra H."/>
            <person name="Pain A."/>
            <person name="Palomares-Rius J.E."/>
            <person name="Zarowiecki M."/>
            <person name="Berriman M."/>
            <person name="Jones J.T."/>
            <person name="Urwin P.E."/>
        </authorList>
    </citation>
    <scope>NUCLEOTIDE SEQUENCE [LARGE SCALE GENOMIC DNA]</scope>
    <source>
        <strain evidence="1">Lindley</strain>
    </source>
</reference>
<evidence type="ECO:0000313" key="1">
    <source>
        <dbReference type="Proteomes" id="UP000050741"/>
    </source>
</evidence>
<sequence>MGPVGNYTHKTIQFVNMCLIKEYSDRPTFSDLMLSEFYKFFNAIPDKLEPVYTKLHTSNVVFGSRQELKGRVECFVHNFCVVEH</sequence>
<evidence type="ECO:0000313" key="2">
    <source>
        <dbReference type="WBParaSite" id="GPLIN_001320400"/>
    </source>
</evidence>
<keyword evidence="1" id="KW-1185">Reference proteome</keyword>
<organism evidence="1 2">
    <name type="scientific">Globodera pallida</name>
    <name type="common">Potato cyst nematode worm</name>
    <name type="synonym">Heterodera pallida</name>
    <dbReference type="NCBI Taxonomy" id="36090"/>
    <lineage>
        <taxon>Eukaryota</taxon>
        <taxon>Metazoa</taxon>
        <taxon>Ecdysozoa</taxon>
        <taxon>Nematoda</taxon>
        <taxon>Chromadorea</taxon>
        <taxon>Rhabditida</taxon>
        <taxon>Tylenchina</taxon>
        <taxon>Tylenchomorpha</taxon>
        <taxon>Tylenchoidea</taxon>
        <taxon>Heteroderidae</taxon>
        <taxon>Heteroderinae</taxon>
        <taxon>Globodera</taxon>
    </lineage>
</organism>
<dbReference type="Proteomes" id="UP000050741">
    <property type="component" value="Unassembled WGS sequence"/>
</dbReference>
<reference evidence="1" key="1">
    <citation type="submission" date="2013-12" db="EMBL/GenBank/DDBJ databases">
        <authorList>
            <person name="Aslett M."/>
        </authorList>
    </citation>
    <scope>NUCLEOTIDE SEQUENCE [LARGE SCALE GENOMIC DNA]</scope>
    <source>
        <strain evidence="1">Lindley</strain>
    </source>
</reference>
<protein>
    <submittedName>
        <fullName evidence="2">CRM1_C domain-containing protein</fullName>
    </submittedName>
</protein>
<name>A0A183CJZ8_GLOPA</name>